<protein>
    <submittedName>
        <fullName evidence="2">Uncharacterized protein</fullName>
    </submittedName>
</protein>
<reference evidence="2" key="1">
    <citation type="submission" date="2014-09" db="EMBL/GenBank/DDBJ databases">
        <authorList>
            <person name="Magalhaes I.L.F."/>
            <person name="Oliveira U."/>
            <person name="Santos F.R."/>
            <person name="Vidigal T.H.D.A."/>
            <person name="Brescovit A.D."/>
            <person name="Santos A.J."/>
        </authorList>
    </citation>
    <scope>NUCLEOTIDE SEQUENCE</scope>
    <source>
        <tissue evidence="2">Shoot tissue taken approximately 20 cm above the soil surface</tissue>
    </source>
</reference>
<organism evidence="2">
    <name type="scientific">Arundo donax</name>
    <name type="common">Giant reed</name>
    <name type="synonym">Donax arundinaceus</name>
    <dbReference type="NCBI Taxonomy" id="35708"/>
    <lineage>
        <taxon>Eukaryota</taxon>
        <taxon>Viridiplantae</taxon>
        <taxon>Streptophyta</taxon>
        <taxon>Embryophyta</taxon>
        <taxon>Tracheophyta</taxon>
        <taxon>Spermatophyta</taxon>
        <taxon>Magnoliopsida</taxon>
        <taxon>Liliopsida</taxon>
        <taxon>Poales</taxon>
        <taxon>Poaceae</taxon>
        <taxon>PACMAD clade</taxon>
        <taxon>Arundinoideae</taxon>
        <taxon>Arundineae</taxon>
        <taxon>Arundo</taxon>
    </lineage>
</organism>
<dbReference type="EMBL" id="GBRH01208585">
    <property type="protein sequence ID" value="JAD89310.1"/>
    <property type="molecule type" value="Transcribed_RNA"/>
</dbReference>
<reference evidence="2" key="2">
    <citation type="journal article" date="2015" name="Data Brief">
        <title>Shoot transcriptome of the giant reed, Arundo donax.</title>
        <authorList>
            <person name="Barrero R.A."/>
            <person name="Guerrero F.D."/>
            <person name="Moolhuijzen P."/>
            <person name="Goolsby J.A."/>
            <person name="Tidwell J."/>
            <person name="Bellgard S.E."/>
            <person name="Bellgard M.I."/>
        </authorList>
    </citation>
    <scope>NUCLEOTIDE SEQUENCE</scope>
    <source>
        <tissue evidence="2">Shoot tissue taken approximately 20 cm above the soil surface</tissue>
    </source>
</reference>
<sequence length="49" mass="5635">MWLLSLLCHSVVDLLLCYSEDLTRMLLCCALSLCMFCNHIFVSFSLSFV</sequence>
<feature type="signal peptide" evidence="1">
    <location>
        <begin position="1"/>
        <end position="17"/>
    </location>
</feature>
<feature type="chain" id="PRO_5002046624" evidence="1">
    <location>
        <begin position="18"/>
        <end position="49"/>
    </location>
</feature>
<evidence type="ECO:0000313" key="2">
    <source>
        <dbReference type="EMBL" id="JAD89310.1"/>
    </source>
</evidence>
<keyword evidence="1" id="KW-0732">Signal</keyword>
<accession>A0A0A9DUH0</accession>
<dbReference type="AlphaFoldDB" id="A0A0A9DUH0"/>
<proteinExistence type="predicted"/>
<evidence type="ECO:0000256" key="1">
    <source>
        <dbReference type="SAM" id="SignalP"/>
    </source>
</evidence>
<name>A0A0A9DUH0_ARUDO</name>